<keyword evidence="7" id="KW-1133">Transmembrane helix</keyword>
<evidence type="ECO:0000256" key="10">
    <source>
        <dbReference type="RuleBase" id="RU003983"/>
    </source>
</evidence>
<dbReference type="RefSeq" id="WP_015750036.1">
    <property type="nucleotide sequence ID" value="NC_013235.1"/>
</dbReference>
<evidence type="ECO:0000313" key="14">
    <source>
        <dbReference type="Proteomes" id="UP000002218"/>
    </source>
</evidence>
<dbReference type="CDD" id="cd07325">
    <property type="entry name" value="M48_Ste24p_like"/>
    <property type="match status" value="1"/>
</dbReference>
<keyword evidence="3" id="KW-0812">Transmembrane</keyword>
<comment type="cofactor">
    <cofactor evidence="10">
        <name>Zn(2+)</name>
        <dbReference type="ChEBI" id="CHEBI:29105"/>
    </cofactor>
    <text evidence="10">Binds 1 zinc ion per subunit.</text>
</comment>
<dbReference type="InParanoid" id="C8XA28"/>
<keyword evidence="14" id="KW-1185">Reference proteome</keyword>
<protein>
    <submittedName>
        <fullName evidence="13">Peptidase M48 Ste24p</fullName>
    </submittedName>
</protein>
<dbReference type="Proteomes" id="UP000002218">
    <property type="component" value="Chromosome"/>
</dbReference>
<dbReference type="InterPro" id="IPR001915">
    <property type="entry name" value="Peptidase_M48"/>
</dbReference>
<keyword evidence="2 10" id="KW-0645">Protease</keyword>
<dbReference type="eggNOG" id="COG0501">
    <property type="taxonomic scope" value="Bacteria"/>
</dbReference>
<feature type="domain" description="Peptidase M48" evidence="12">
    <location>
        <begin position="68"/>
        <end position="263"/>
    </location>
</feature>
<sequence>MSNSPARRRVRFPGISSRAWEHPAHRSALVALRALPGFDTLLKTMDGLFRGRKQRLMFLASAVRVGERQFPELDRLLTDAVLTLDAQERPELYVLQSPEVNAVSIGMQQPFIVLTTGLLDLMEHEELRVVIGHELGHVLSGHAVYQTMLGHLLRVAGNFGWLPVGGWSLRALIAALYEWSRKSELSGDRAGLLVSQDPHASIRVMMKIAGGAGLAQMDTVAFMEQAAEYESTGDARDSLAKLMNVELQTHPFSVMRAGQIRSWVDHGEYKAILSGKYPLRVDDPQASVTDQVKAAARSYRDNLTTSKDPLTQKVVGATRNLGGAAQNAGQNVASALATLWRQANQGGTDIDGSADEGPAGAPRP</sequence>
<dbReference type="HOGENOM" id="CLU_052979_0_0_11"/>
<dbReference type="Pfam" id="PF01435">
    <property type="entry name" value="Peptidase_M48"/>
    <property type="match status" value="1"/>
</dbReference>
<dbReference type="KEGG" id="nml:Namu_4955"/>
<dbReference type="PANTHER" id="PTHR43221:SF3">
    <property type="entry name" value="SLL1280 PROTEIN"/>
    <property type="match status" value="1"/>
</dbReference>
<evidence type="ECO:0000256" key="6">
    <source>
        <dbReference type="ARBA" id="ARBA00022833"/>
    </source>
</evidence>
<dbReference type="GO" id="GO:0046872">
    <property type="term" value="F:metal ion binding"/>
    <property type="evidence" value="ECO:0007669"/>
    <property type="project" value="UniProtKB-KW"/>
</dbReference>
<keyword evidence="5 10" id="KW-0378">Hydrolase</keyword>
<comment type="similarity">
    <text evidence="10">Belongs to the peptidase M48 family.</text>
</comment>
<dbReference type="PANTHER" id="PTHR43221">
    <property type="entry name" value="PROTEASE HTPX"/>
    <property type="match status" value="1"/>
</dbReference>
<accession>C8XA28</accession>
<keyword evidence="4" id="KW-0479">Metal-binding</keyword>
<dbReference type="STRING" id="479431.Namu_4955"/>
<keyword evidence="1" id="KW-1003">Cell membrane</keyword>
<evidence type="ECO:0000256" key="4">
    <source>
        <dbReference type="ARBA" id="ARBA00022723"/>
    </source>
</evidence>
<dbReference type="GO" id="GO:0006508">
    <property type="term" value="P:proteolysis"/>
    <property type="evidence" value="ECO:0007669"/>
    <property type="project" value="UniProtKB-KW"/>
</dbReference>
<dbReference type="OrthoDB" id="9810445at2"/>
<evidence type="ECO:0000256" key="11">
    <source>
        <dbReference type="SAM" id="MobiDB-lite"/>
    </source>
</evidence>
<keyword evidence="9" id="KW-0472">Membrane</keyword>
<evidence type="ECO:0000256" key="1">
    <source>
        <dbReference type="ARBA" id="ARBA00022475"/>
    </source>
</evidence>
<dbReference type="InterPro" id="IPR050083">
    <property type="entry name" value="HtpX_protease"/>
</dbReference>
<gene>
    <name evidence="13" type="ordered locus">Namu_4955</name>
</gene>
<organism evidence="13 14">
    <name type="scientific">Nakamurella multipartita (strain ATCC 700099 / DSM 44233 / CIP 104796 / JCM 9543 / NBRC 105858 / Y-104)</name>
    <name type="common">Microsphaera multipartita</name>
    <dbReference type="NCBI Taxonomy" id="479431"/>
    <lineage>
        <taxon>Bacteria</taxon>
        <taxon>Bacillati</taxon>
        <taxon>Actinomycetota</taxon>
        <taxon>Actinomycetes</taxon>
        <taxon>Nakamurellales</taxon>
        <taxon>Nakamurellaceae</taxon>
        <taxon>Nakamurella</taxon>
    </lineage>
</organism>
<evidence type="ECO:0000259" key="12">
    <source>
        <dbReference type="Pfam" id="PF01435"/>
    </source>
</evidence>
<evidence type="ECO:0000256" key="9">
    <source>
        <dbReference type="ARBA" id="ARBA00023136"/>
    </source>
</evidence>
<evidence type="ECO:0000313" key="13">
    <source>
        <dbReference type="EMBL" id="ACV81228.1"/>
    </source>
</evidence>
<dbReference type="AlphaFoldDB" id="C8XA28"/>
<feature type="region of interest" description="Disordered" evidence="11">
    <location>
        <begin position="343"/>
        <end position="364"/>
    </location>
</feature>
<evidence type="ECO:0000256" key="2">
    <source>
        <dbReference type="ARBA" id="ARBA00022670"/>
    </source>
</evidence>
<dbReference type="EMBL" id="CP001737">
    <property type="protein sequence ID" value="ACV81228.1"/>
    <property type="molecule type" value="Genomic_DNA"/>
</dbReference>
<evidence type="ECO:0000256" key="7">
    <source>
        <dbReference type="ARBA" id="ARBA00022989"/>
    </source>
</evidence>
<dbReference type="GO" id="GO:0004222">
    <property type="term" value="F:metalloendopeptidase activity"/>
    <property type="evidence" value="ECO:0007669"/>
    <property type="project" value="InterPro"/>
</dbReference>
<keyword evidence="6 10" id="KW-0862">Zinc</keyword>
<dbReference type="Gene3D" id="3.30.2010.10">
    <property type="entry name" value="Metalloproteases ('zincins'), catalytic domain"/>
    <property type="match status" value="1"/>
</dbReference>
<reference evidence="14" key="1">
    <citation type="submission" date="2009-09" db="EMBL/GenBank/DDBJ databases">
        <title>The complete genome of Nakamurella multipartita DSM 44233.</title>
        <authorList>
            <consortium name="US DOE Joint Genome Institute (JGI-PGF)"/>
            <person name="Lucas S."/>
            <person name="Copeland A."/>
            <person name="Lapidus A."/>
            <person name="Glavina del Rio T."/>
            <person name="Dalin E."/>
            <person name="Tice H."/>
            <person name="Bruce D."/>
            <person name="Goodwin L."/>
            <person name="Pitluck S."/>
            <person name="Kyrpides N."/>
            <person name="Mavromatis K."/>
            <person name="Ivanova N."/>
            <person name="Ovchinnikova G."/>
            <person name="Sims D."/>
            <person name="Meincke L."/>
            <person name="Brettin T."/>
            <person name="Detter J.C."/>
            <person name="Han C."/>
            <person name="Larimer F."/>
            <person name="Land M."/>
            <person name="Hauser L."/>
            <person name="Markowitz V."/>
            <person name="Cheng J.-F."/>
            <person name="Hugenholtz P."/>
            <person name="Woyke T."/>
            <person name="Wu D."/>
            <person name="Klenk H.-P."/>
            <person name="Eisen J.A."/>
        </authorList>
    </citation>
    <scope>NUCLEOTIDE SEQUENCE [LARGE SCALE GENOMIC DNA]</scope>
    <source>
        <strain evidence="14">ATCC 700099 / DSM 44233 / CIP 104796 / JCM 9543 / NBRC 105858 / Y-104</strain>
    </source>
</reference>
<evidence type="ECO:0000256" key="8">
    <source>
        <dbReference type="ARBA" id="ARBA00023049"/>
    </source>
</evidence>
<reference evidence="13 14" key="2">
    <citation type="journal article" date="2010" name="Stand. Genomic Sci.">
        <title>Complete genome sequence of Nakamurella multipartita type strain (Y-104).</title>
        <authorList>
            <person name="Tice H."/>
            <person name="Mayilraj S."/>
            <person name="Sims D."/>
            <person name="Lapidus A."/>
            <person name="Nolan M."/>
            <person name="Lucas S."/>
            <person name="Glavina Del Rio T."/>
            <person name="Copeland A."/>
            <person name="Cheng J.F."/>
            <person name="Meincke L."/>
            <person name="Bruce D."/>
            <person name="Goodwin L."/>
            <person name="Pitluck S."/>
            <person name="Ivanova N."/>
            <person name="Mavromatis K."/>
            <person name="Ovchinnikova G."/>
            <person name="Pati A."/>
            <person name="Chen A."/>
            <person name="Palaniappan K."/>
            <person name="Land M."/>
            <person name="Hauser L."/>
            <person name="Chang Y.J."/>
            <person name="Jeffries C.D."/>
            <person name="Detter J.C."/>
            <person name="Brettin T."/>
            <person name="Rohde M."/>
            <person name="Goker M."/>
            <person name="Bristow J."/>
            <person name="Eisen J.A."/>
            <person name="Markowitz V."/>
            <person name="Hugenholtz P."/>
            <person name="Kyrpides N.C."/>
            <person name="Klenk H.P."/>
            <person name="Chen F."/>
        </authorList>
    </citation>
    <scope>NUCLEOTIDE SEQUENCE [LARGE SCALE GENOMIC DNA]</scope>
    <source>
        <strain evidence="14">ATCC 700099 / DSM 44233 / CIP 104796 / JCM 9543 / NBRC 105858 / Y-104</strain>
    </source>
</reference>
<proteinExistence type="inferred from homology"/>
<evidence type="ECO:0000256" key="5">
    <source>
        <dbReference type="ARBA" id="ARBA00022801"/>
    </source>
</evidence>
<keyword evidence="8 10" id="KW-0482">Metalloprotease</keyword>
<evidence type="ECO:0000256" key="3">
    <source>
        <dbReference type="ARBA" id="ARBA00022692"/>
    </source>
</evidence>
<name>C8XA28_NAKMY</name>